<feature type="region of interest" description="Disordered" evidence="1">
    <location>
        <begin position="41"/>
        <end position="64"/>
    </location>
</feature>
<dbReference type="Gramene" id="Kaladp0028s0010.1.v1.1">
    <property type="protein sequence ID" value="Kaladp0028s0010.1.v1.1.CDS.1"/>
    <property type="gene ID" value="Kaladp0028s0010.v1.1"/>
</dbReference>
<protein>
    <submittedName>
        <fullName evidence="2">Uncharacterized protein</fullName>
    </submittedName>
</protein>
<organism evidence="2 3">
    <name type="scientific">Kalanchoe fedtschenkoi</name>
    <name type="common">Lavender scallops</name>
    <name type="synonym">South American air plant</name>
    <dbReference type="NCBI Taxonomy" id="63787"/>
    <lineage>
        <taxon>Eukaryota</taxon>
        <taxon>Viridiplantae</taxon>
        <taxon>Streptophyta</taxon>
        <taxon>Embryophyta</taxon>
        <taxon>Tracheophyta</taxon>
        <taxon>Spermatophyta</taxon>
        <taxon>Magnoliopsida</taxon>
        <taxon>eudicotyledons</taxon>
        <taxon>Gunneridae</taxon>
        <taxon>Pentapetalae</taxon>
        <taxon>Saxifragales</taxon>
        <taxon>Crassulaceae</taxon>
        <taxon>Kalanchoe</taxon>
    </lineage>
</organism>
<dbReference type="Proteomes" id="UP000594263">
    <property type="component" value="Unplaced"/>
</dbReference>
<name>A0A7N0TAB0_KALFE</name>
<reference evidence="2" key="1">
    <citation type="submission" date="2021-01" db="UniProtKB">
        <authorList>
            <consortium name="EnsemblPlants"/>
        </authorList>
    </citation>
    <scope>IDENTIFICATION</scope>
</reference>
<evidence type="ECO:0000313" key="3">
    <source>
        <dbReference type="Proteomes" id="UP000594263"/>
    </source>
</evidence>
<accession>A0A7N0TAB0</accession>
<proteinExistence type="predicted"/>
<dbReference type="EnsemblPlants" id="Kaladp0028s0010.1.v1.1">
    <property type="protein sequence ID" value="Kaladp0028s0010.1.v1.1.CDS.1"/>
    <property type="gene ID" value="Kaladp0028s0010.v1.1"/>
</dbReference>
<keyword evidence="3" id="KW-1185">Reference proteome</keyword>
<evidence type="ECO:0000313" key="2">
    <source>
        <dbReference type="EnsemblPlants" id="Kaladp0028s0010.1.v1.1.CDS.1"/>
    </source>
</evidence>
<dbReference type="AlphaFoldDB" id="A0A7N0TAB0"/>
<evidence type="ECO:0000256" key="1">
    <source>
        <dbReference type="SAM" id="MobiDB-lite"/>
    </source>
</evidence>
<sequence length="64" mass="6943">MEFPTVVSLCGAIAGYETSSLCCSFSPAGRQTWWLSNHDWSSHSPVDLRSDPISSPFNLGSPPQ</sequence>